<feature type="domain" description="SGNH hydrolase-type esterase" evidence="1">
    <location>
        <begin position="38"/>
        <end position="193"/>
    </location>
</feature>
<evidence type="ECO:0000313" key="2">
    <source>
        <dbReference type="EMBL" id="EGQ77717.1"/>
    </source>
</evidence>
<dbReference type="RefSeq" id="WP_003777119.1">
    <property type="nucleotide sequence ID" value="NZ_CP094241.1"/>
</dbReference>
<dbReference type="Pfam" id="PF13472">
    <property type="entry name" value="Lipase_GDSL_2"/>
    <property type="match status" value="1"/>
</dbReference>
<proteinExistence type="predicted"/>
<evidence type="ECO:0000259" key="1">
    <source>
        <dbReference type="Pfam" id="PF13472"/>
    </source>
</evidence>
<name>A0AA36UL84_9NEIS</name>
<dbReference type="InterPro" id="IPR051532">
    <property type="entry name" value="Ester_Hydrolysis_Enzymes"/>
</dbReference>
<dbReference type="SUPFAM" id="SSF52266">
    <property type="entry name" value="SGNH hydrolase"/>
    <property type="match status" value="1"/>
</dbReference>
<accession>A0AA36UL84</accession>
<evidence type="ECO:0000313" key="3">
    <source>
        <dbReference type="EMBL" id="UNV85585.1"/>
    </source>
</evidence>
<dbReference type="EMBL" id="AFQE01000037">
    <property type="protein sequence ID" value="EGQ77717.1"/>
    <property type="molecule type" value="Genomic_DNA"/>
</dbReference>
<dbReference type="PANTHER" id="PTHR30383:SF24">
    <property type="entry name" value="THIOESTERASE 1_PROTEASE 1_LYSOPHOSPHOLIPASE L1"/>
    <property type="match status" value="1"/>
</dbReference>
<dbReference type="EMBL" id="CP094241">
    <property type="protein sequence ID" value="UNV85585.1"/>
    <property type="molecule type" value="Genomic_DNA"/>
</dbReference>
<protein>
    <submittedName>
        <fullName evidence="3">Arylesterase</fullName>
    </submittedName>
    <submittedName>
        <fullName evidence="2">GDSL lipase/acylhydrolase domain protein</fullName>
    </submittedName>
</protein>
<dbReference type="PANTHER" id="PTHR30383">
    <property type="entry name" value="THIOESTERASE 1/PROTEASE 1/LYSOPHOSPHOLIPASE L1"/>
    <property type="match status" value="1"/>
</dbReference>
<keyword evidence="5" id="KW-1185">Reference proteome</keyword>
<dbReference type="Gene3D" id="3.40.50.1110">
    <property type="entry name" value="SGNH hydrolase"/>
    <property type="match status" value="1"/>
</dbReference>
<dbReference type="InterPro" id="IPR036514">
    <property type="entry name" value="SGNH_hydro_sf"/>
</dbReference>
<sequence length="208" mass="22487">MLTRRTFLTYASVLLLAACGSKSGKKQTKIAAGSTVLALGDSLTYGYGADPDESYPAQLQKLTGWDIINGGISGDTSAQALSRLPALLQRQPKLVIISIGGNDFLRKFPEAETRANIAKIIEGVQKENIPAVLVGVPHLSVGALFGHLSDHPLYQELAEQYKIPLFGGAWSEILSDEKLKSDQIHANAAGYKAFAEKLEKFLREEGFL</sequence>
<dbReference type="Proteomes" id="UP000829455">
    <property type="component" value="Chromosome"/>
</dbReference>
<dbReference type="AlphaFoldDB" id="A0AA36UL84"/>
<evidence type="ECO:0000313" key="5">
    <source>
        <dbReference type="Proteomes" id="UP000829455"/>
    </source>
</evidence>
<dbReference type="CDD" id="cd01822">
    <property type="entry name" value="Lysophospholipase_L1_like"/>
    <property type="match status" value="1"/>
</dbReference>
<reference evidence="2 4" key="1">
    <citation type="submission" date="2011-05" db="EMBL/GenBank/DDBJ databases">
        <authorList>
            <person name="Muzny D."/>
            <person name="Qin X."/>
            <person name="Deng J."/>
            <person name="Jiang H."/>
            <person name="Liu Y."/>
            <person name="Qu J."/>
            <person name="Song X.-Z."/>
            <person name="Zhang L."/>
            <person name="Thornton R."/>
            <person name="Coyle M."/>
            <person name="Francisco L."/>
            <person name="Jackson L."/>
            <person name="Javaid M."/>
            <person name="Korchina V."/>
            <person name="Kovar C."/>
            <person name="Mata R."/>
            <person name="Mathew T."/>
            <person name="Ngo R."/>
            <person name="Nguyen L."/>
            <person name="Nguyen N."/>
            <person name="Okwuonu G."/>
            <person name="Ongeri F."/>
            <person name="Pham C."/>
            <person name="Simmons D."/>
            <person name="Wilczek-Boney K."/>
            <person name="Hale W."/>
            <person name="Jakkamsetti A."/>
            <person name="Pham P."/>
            <person name="Ruth R."/>
            <person name="San Lucas F."/>
            <person name="Warren J."/>
            <person name="Zhang J."/>
            <person name="Zhao Z."/>
            <person name="Zhou C."/>
            <person name="Zhu D."/>
            <person name="Lee S."/>
            <person name="Bess C."/>
            <person name="Blankenburg K."/>
            <person name="Forbes L."/>
            <person name="Fu Q."/>
            <person name="Gubbala S."/>
            <person name="Hirani K."/>
            <person name="Jayaseelan J.C."/>
            <person name="Lara F."/>
            <person name="Munidasa M."/>
            <person name="Palculict T."/>
            <person name="Patil S."/>
            <person name="Pu L.-L."/>
            <person name="Saada N."/>
            <person name="Tang L."/>
            <person name="Weissenberger G."/>
            <person name="Zhu Y."/>
            <person name="Hemphill L."/>
            <person name="Shang Y."/>
            <person name="Youmans B."/>
            <person name="Ayvaz T."/>
            <person name="Ross M."/>
            <person name="Santibanez J."/>
            <person name="Aqrawi P."/>
            <person name="Gross S."/>
            <person name="Joshi V."/>
            <person name="Fowler G."/>
            <person name="Nazareth L."/>
            <person name="Reid J."/>
            <person name="Worley K."/>
            <person name="Petrosino J."/>
            <person name="Highlander S."/>
            <person name="Gibbs R."/>
        </authorList>
    </citation>
    <scope>NUCLEOTIDE SEQUENCE [LARGE SCALE GENOMIC DNA]</scope>
    <source>
        <strain evidence="2 4">ATCC 33926</strain>
    </source>
</reference>
<dbReference type="InterPro" id="IPR013830">
    <property type="entry name" value="SGNH_hydro"/>
</dbReference>
<dbReference type="GO" id="GO:0004622">
    <property type="term" value="F:phosphatidylcholine lysophospholipase activity"/>
    <property type="evidence" value="ECO:0007669"/>
    <property type="project" value="TreeGrafter"/>
</dbReference>
<reference evidence="3 5" key="2">
    <citation type="submission" date="2022-03" db="EMBL/GenBank/DDBJ databases">
        <title>Genome sequencing of Neisseria macacae.</title>
        <authorList>
            <person name="Baek M.-G."/>
        </authorList>
    </citation>
    <scope>NUCLEOTIDE SEQUENCE [LARGE SCALE GENOMIC DNA]</scope>
    <source>
        <strain evidence="3 5">ATCC 33926</strain>
    </source>
</reference>
<dbReference type="PROSITE" id="PS51257">
    <property type="entry name" value="PROKAR_LIPOPROTEIN"/>
    <property type="match status" value="1"/>
</dbReference>
<evidence type="ECO:0000313" key="4">
    <source>
        <dbReference type="Proteomes" id="UP000004982"/>
    </source>
</evidence>
<gene>
    <name evidence="2" type="ORF">HMPREF9418_0842</name>
    <name evidence="3" type="ORF">MON40_03435</name>
</gene>
<organism evidence="2 4">
    <name type="scientific">Neisseria macacae ATCC 33926</name>
    <dbReference type="NCBI Taxonomy" id="997348"/>
    <lineage>
        <taxon>Bacteria</taxon>
        <taxon>Pseudomonadati</taxon>
        <taxon>Pseudomonadota</taxon>
        <taxon>Betaproteobacteria</taxon>
        <taxon>Neisseriales</taxon>
        <taxon>Neisseriaceae</taxon>
        <taxon>Neisseria</taxon>
    </lineage>
</organism>
<dbReference type="Proteomes" id="UP000004982">
    <property type="component" value="Unassembled WGS sequence"/>
</dbReference>